<sequence length="178" mass="19380">MDAWERLHWLFETDDGGLYDIRLAGLDESGVVAAFEFIRARSPVTPDAHFWHTGLERDERVADYPDAARLVARRVAEAVHVLAPGLEFAGVVLPDLGVFVWPDEVTLDYRMGPEWGRPQLLALFELLRQLVATTGGRVELGSGAGATVSRQFAGELEAYSAGCAADAEPGAVADRGRM</sequence>
<dbReference type="RefSeq" id="WP_149114513.1">
    <property type="nucleotide sequence ID" value="NZ_CP042425.1"/>
</dbReference>
<dbReference type="KEGG" id="lrs:PX52LOC_07285"/>
<dbReference type="OrthoDB" id="287425at2"/>
<reference evidence="2" key="1">
    <citation type="submission" date="2019-08" db="EMBL/GenBank/DDBJ databases">
        <title>Limnoglobus roseus gen. nov., sp. nov., a novel freshwater planctomycete with a giant genome from the family Gemmataceae.</title>
        <authorList>
            <person name="Kulichevskaya I.S."/>
            <person name="Naumoff D.G."/>
            <person name="Miroshnikov K."/>
            <person name="Ivanova A."/>
            <person name="Philippov D.A."/>
            <person name="Hakobyan A."/>
            <person name="Rijpstra I.C."/>
            <person name="Sinninghe Damste J.S."/>
            <person name="Liesack W."/>
            <person name="Dedysh S.N."/>
        </authorList>
    </citation>
    <scope>NUCLEOTIDE SEQUENCE [LARGE SCALE GENOMIC DNA]</scope>
    <source>
        <strain evidence="2">PX52</strain>
    </source>
</reference>
<organism evidence="1 2">
    <name type="scientific">Limnoglobus roseus</name>
    <dbReference type="NCBI Taxonomy" id="2598579"/>
    <lineage>
        <taxon>Bacteria</taxon>
        <taxon>Pseudomonadati</taxon>
        <taxon>Planctomycetota</taxon>
        <taxon>Planctomycetia</taxon>
        <taxon>Gemmatales</taxon>
        <taxon>Gemmataceae</taxon>
        <taxon>Limnoglobus</taxon>
    </lineage>
</organism>
<evidence type="ECO:0000313" key="2">
    <source>
        <dbReference type="Proteomes" id="UP000324974"/>
    </source>
</evidence>
<accession>A0A5C1AQ89</accession>
<dbReference type="AlphaFoldDB" id="A0A5C1AQ89"/>
<proteinExistence type="predicted"/>
<dbReference type="EMBL" id="CP042425">
    <property type="protein sequence ID" value="QEL20196.1"/>
    <property type="molecule type" value="Genomic_DNA"/>
</dbReference>
<name>A0A5C1AQ89_9BACT</name>
<keyword evidence="2" id="KW-1185">Reference proteome</keyword>
<protein>
    <submittedName>
        <fullName evidence="1">Uncharacterized protein</fullName>
    </submittedName>
</protein>
<evidence type="ECO:0000313" key="1">
    <source>
        <dbReference type="EMBL" id="QEL20196.1"/>
    </source>
</evidence>
<dbReference type="Proteomes" id="UP000324974">
    <property type="component" value="Chromosome"/>
</dbReference>
<gene>
    <name evidence="1" type="ORF">PX52LOC_07285</name>
</gene>